<name>A0A1R3GTF4_COCAP</name>
<organism evidence="1 2">
    <name type="scientific">Corchorus capsularis</name>
    <name type="common">Jute</name>
    <dbReference type="NCBI Taxonomy" id="210143"/>
    <lineage>
        <taxon>Eukaryota</taxon>
        <taxon>Viridiplantae</taxon>
        <taxon>Streptophyta</taxon>
        <taxon>Embryophyta</taxon>
        <taxon>Tracheophyta</taxon>
        <taxon>Spermatophyta</taxon>
        <taxon>Magnoliopsida</taxon>
        <taxon>eudicotyledons</taxon>
        <taxon>Gunneridae</taxon>
        <taxon>Pentapetalae</taxon>
        <taxon>rosids</taxon>
        <taxon>malvids</taxon>
        <taxon>Malvales</taxon>
        <taxon>Malvaceae</taxon>
        <taxon>Grewioideae</taxon>
        <taxon>Apeibeae</taxon>
        <taxon>Corchorus</taxon>
    </lineage>
</organism>
<gene>
    <name evidence="1" type="ORF">CCACVL1_23626</name>
</gene>
<dbReference type="EMBL" id="AWWV01013523">
    <property type="protein sequence ID" value="OMO61280.1"/>
    <property type="molecule type" value="Genomic_DNA"/>
</dbReference>
<reference evidence="1 2" key="1">
    <citation type="submission" date="2013-09" db="EMBL/GenBank/DDBJ databases">
        <title>Corchorus capsularis genome sequencing.</title>
        <authorList>
            <person name="Alam M."/>
            <person name="Haque M.S."/>
            <person name="Islam M.S."/>
            <person name="Emdad E.M."/>
            <person name="Islam M.M."/>
            <person name="Ahmed B."/>
            <person name="Halim A."/>
            <person name="Hossen Q.M.M."/>
            <person name="Hossain M.Z."/>
            <person name="Ahmed R."/>
            <person name="Khan M.M."/>
            <person name="Islam R."/>
            <person name="Rashid M.M."/>
            <person name="Khan S.A."/>
            <person name="Rahman M.S."/>
            <person name="Alam M."/>
        </authorList>
    </citation>
    <scope>NUCLEOTIDE SEQUENCE [LARGE SCALE GENOMIC DNA]</scope>
    <source>
        <strain evidence="2">cv. CVL-1</strain>
        <tissue evidence="1">Whole seedling</tissue>
    </source>
</reference>
<comment type="caution">
    <text evidence="1">The sequence shown here is derived from an EMBL/GenBank/DDBJ whole genome shotgun (WGS) entry which is preliminary data.</text>
</comment>
<dbReference type="Gramene" id="OMO61280">
    <property type="protein sequence ID" value="OMO61280"/>
    <property type="gene ID" value="CCACVL1_23626"/>
</dbReference>
<protein>
    <submittedName>
        <fullName evidence="1">Uncharacterized protein</fullName>
    </submittedName>
</protein>
<sequence>MDGSYSIGNNLSSKAGLWYDAQQPSFKNEGFLAP</sequence>
<keyword evidence="2" id="KW-1185">Reference proteome</keyword>
<proteinExistence type="predicted"/>
<accession>A0A1R3GTF4</accession>
<evidence type="ECO:0000313" key="1">
    <source>
        <dbReference type="EMBL" id="OMO61280.1"/>
    </source>
</evidence>
<dbReference type="AlphaFoldDB" id="A0A1R3GTF4"/>
<dbReference type="Proteomes" id="UP000188268">
    <property type="component" value="Unassembled WGS sequence"/>
</dbReference>
<evidence type="ECO:0000313" key="2">
    <source>
        <dbReference type="Proteomes" id="UP000188268"/>
    </source>
</evidence>